<dbReference type="RefSeq" id="WP_344314594.1">
    <property type="nucleotide sequence ID" value="NZ_BAAANY010000038.1"/>
</dbReference>
<proteinExistence type="predicted"/>
<organism evidence="2 3">
    <name type="scientific">Fodinicola feengrottensis</name>
    <dbReference type="NCBI Taxonomy" id="435914"/>
    <lineage>
        <taxon>Bacteria</taxon>
        <taxon>Bacillati</taxon>
        <taxon>Actinomycetota</taxon>
        <taxon>Actinomycetes</taxon>
        <taxon>Mycobacteriales</taxon>
        <taxon>Fodinicola</taxon>
    </lineage>
</organism>
<feature type="region of interest" description="Disordered" evidence="1">
    <location>
        <begin position="205"/>
        <end position="232"/>
    </location>
</feature>
<sequence length="415" mass="45089">MSSISVPSAPASAPSSAEIKIPVGDQKISVHFAPPESGWAKIPNELLRDSRISGLSIAVMAFVLSHPATWTWSADQIARHRTEGRNAVRKAVAQLEQFGYTRKIRTAGRGGQWTSSREWHWPPLQLEDESSNDDLEPTPEIRSSAAPAAIPAQQVFPQVAPTTENGASVNGASADRASANGALKAKTNPEDCEKTVEEDCRSLATRATASDDPDRVGQDSPVAPTTPGRDQKIDWRGELEHLDPYDNPVLAANAVLAHYVQGLDERGKKISERDQLGIWSVIAKELEAPGRGRTYLDVAWELVDAHDREVLPRLNAHGSPKAYATFIIRYRSERAQERREAAESHQDAPVPTPVVSVEDLDLVLPTTASEAAPATESPVTQSRDLALLRGILMARDPETKRELEEELAALQASAA</sequence>
<keyword evidence="3" id="KW-1185">Reference proteome</keyword>
<evidence type="ECO:0000313" key="2">
    <source>
        <dbReference type="EMBL" id="GAA1712562.1"/>
    </source>
</evidence>
<evidence type="ECO:0000313" key="3">
    <source>
        <dbReference type="Proteomes" id="UP001500618"/>
    </source>
</evidence>
<reference evidence="2 3" key="1">
    <citation type="journal article" date="2019" name="Int. J. Syst. Evol. Microbiol.">
        <title>The Global Catalogue of Microorganisms (GCM) 10K type strain sequencing project: providing services to taxonomists for standard genome sequencing and annotation.</title>
        <authorList>
            <consortium name="The Broad Institute Genomics Platform"/>
            <consortium name="The Broad Institute Genome Sequencing Center for Infectious Disease"/>
            <person name="Wu L."/>
            <person name="Ma J."/>
        </authorList>
    </citation>
    <scope>NUCLEOTIDE SEQUENCE [LARGE SCALE GENOMIC DNA]</scope>
    <source>
        <strain evidence="2 3">JCM 14718</strain>
    </source>
</reference>
<protein>
    <recommendedName>
        <fullName evidence="4">Helix-turn-helix domain-containing protein</fullName>
    </recommendedName>
</protein>
<dbReference type="Proteomes" id="UP001500618">
    <property type="component" value="Unassembled WGS sequence"/>
</dbReference>
<evidence type="ECO:0008006" key="4">
    <source>
        <dbReference type="Google" id="ProtNLM"/>
    </source>
</evidence>
<feature type="compositionally biased region" description="Acidic residues" evidence="1">
    <location>
        <begin position="126"/>
        <end position="137"/>
    </location>
</feature>
<name>A0ABN2IVF1_9ACTN</name>
<accession>A0ABN2IVF1</accession>
<gene>
    <name evidence="2" type="ORF">GCM10009765_72050</name>
</gene>
<comment type="caution">
    <text evidence="2">The sequence shown here is derived from an EMBL/GenBank/DDBJ whole genome shotgun (WGS) entry which is preliminary data.</text>
</comment>
<evidence type="ECO:0000256" key="1">
    <source>
        <dbReference type="SAM" id="MobiDB-lite"/>
    </source>
</evidence>
<dbReference type="EMBL" id="BAAANY010000038">
    <property type="protein sequence ID" value="GAA1712562.1"/>
    <property type="molecule type" value="Genomic_DNA"/>
</dbReference>
<feature type="region of interest" description="Disordered" evidence="1">
    <location>
        <begin position="109"/>
        <end position="140"/>
    </location>
</feature>